<dbReference type="STRING" id="1437059.A6A05_07075"/>
<accession>A0A178N0J1</accession>
<protein>
    <recommendedName>
        <fullName evidence="2">DUF6161 domain-containing protein</fullName>
    </recommendedName>
</protein>
<sequence length="425" mass="46978">MPDSAAPVFAPITITPFGSPKPIRFTSLEEVEAWVDAEIAGWEPMYRYNGNFTQFQEHAASIESVRAAVKSAKVKQSEPAFAFVLERVRRLEAPPYLALDCPGSNLILTEVGRDRATAAVLLKLWLGSRASNEFRQFDLNIVALLRAATIWGVTDGGRSDAVAQQRNTVSLRLGKWDSDLKNRANRAEEAFGRFEAKATEQVARQQQIAADQEQLLASQRENLDALAAHHRDTLSRLHDHHKSELTTLHRDAKDAFDGLIRTFTEHMRLKAPADYWRDKAAGHKTSATKWLRVLMGALGAGCVGLGVAYWLYLYDWIAHLSKDGASAPAAVLLALPGLLYLTLVKVAHKSYRDEVRLAADAEQRTTLVQTYLSLTEGNDNGVLAGERLLALHALFRGTAHSDSPDDTPPVNSLEAIIQSLKPKDR</sequence>
<evidence type="ECO:0000313" key="4">
    <source>
        <dbReference type="Proteomes" id="UP000078543"/>
    </source>
</evidence>
<evidence type="ECO:0000259" key="2">
    <source>
        <dbReference type="Pfam" id="PF19658"/>
    </source>
</evidence>
<feature type="transmembrane region" description="Helical" evidence="1">
    <location>
        <begin position="293"/>
        <end position="313"/>
    </location>
</feature>
<dbReference type="OrthoDB" id="7444701at2"/>
<organism evidence="3 4">
    <name type="scientific">Magnetospirillum moscoviense</name>
    <dbReference type="NCBI Taxonomy" id="1437059"/>
    <lineage>
        <taxon>Bacteria</taxon>
        <taxon>Pseudomonadati</taxon>
        <taxon>Pseudomonadota</taxon>
        <taxon>Alphaproteobacteria</taxon>
        <taxon>Rhodospirillales</taxon>
        <taxon>Rhodospirillaceae</taxon>
        <taxon>Magnetospirillum</taxon>
    </lineage>
</organism>
<gene>
    <name evidence="3" type="ORF">A6A05_07075</name>
</gene>
<comment type="caution">
    <text evidence="3">The sequence shown here is derived from an EMBL/GenBank/DDBJ whole genome shotgun (WGS) entry which is preliminary data.</text>
</comment>
<dbReference type="Pfam" id="PF19658">
    <property type="entry name" value="DUF6161"/>
    <property type="match status" value="1"/>
</dbReference>
<dbReference type="AlphaFoldDB" id="A0A178N0J1"/>
<keyword evidence="1" id="KW-0812">Transmembrane</keyword>
<reference evidence="3 4" key="1">
    <citation type="submission" date="2016-04" db="EMBL/GenBank/DDBJ databases">
        <title>Draft genome sequence of freshwater magnetotactic bacteria Magnetospirillum marisnigri SP-1 and Magnetospirillum moscoviense BB-1.</title>
        <authorList>
            <person name="Koziaeva V."/>
            <person name="Dziuba M.V."/>
            <person name="Ivanov T.M."/>
            <person name="Kuznetsov B."/>
            <person name="Grouzdev D.S."/>
        </authorList>
    </citation>
    <scope>NUCLEOTIDE SEQUENCE [LARGE SCALE GENOMIC DNA]</scope>
    <source>
        <strain evidence="3 4">BB-1</strain>
    </source>
</reference>
<keyword evidence="1" id="KW-0472">Membrane</keyword>
<evidence type="ECO:0000313" key="3">
    <source>
        <dbReference type="EMBL" id="OAN60962.1"/>
    </source>
</evidence>
<proteinExistence type="predicted"/>
<feature type="domain" description="DUF6161" evidence="2">
    <location>
        <begin position="207"/>
        <end position="396"/>
    </location>
</feature>
<dbReference type="RefSeq" id="WP_068497361.1">
    <property type="nucleotide sequence ID" value="NZ_LWQU01000054.1"/>
</dbReference>
<evidence type="ECO:0000256" key="1">
    <source>
        <dbReference type="SAM" id="Phobius"/>
    </source>
</evidence>
<name>A0A178N0J1_9PROT</name>
<keyword evidence="1" id="KW-1133">Transmembrane helix</keyword>
<dbReference type="EMBL" id="LWQU01000054">
    <property type="protein sequence ID" value="OAN60962.1"/>
    <property type="molecule type" value="Genomic_DNA"/>
</dbReference>
<dbReference type="InterPro" id="IPR046159">
    <property type="entry name" value="DUF6161"/>
</dbReference>
<keyword evidence="4" id="KW-1185">Reference proteome</keyword>
<dbReference type="Proteomes" id="UP000078543">
    <property type="component" value="Unassembled WGS sequence"/>
</dbReference>
<feature type="transmembrane region" description="Helical" evidence="1">
    <location>
        <begin position="325"/>
        <end position="343"/>
    </location>
</feature>